<name>A0AA35K1K4_9SAUR</name>
<sequence>MGVEKGGGEETLPETNIKTPPPTLRSSRPLAKKGSQICAHGEQQRPGGGGGNCARRLSFAPFPRPSWLRLLQQPARALPEGAGRGKKQGPLPGISSQSEN</sequence>
<dbReference type="AlphaFoldDB" id="A0AA35K1K4"/>
<reference evidence="2" key="1">
    <citation type="submission" date="2022-12" db="EMBL/GenBank/DDBJ databases">
        <authorList>
            <person name="Alioto T."/>
            <person name="Alioto T."/>
            <person name="Gomez Garrido J."/>
        </authorList>
    </citation>
    <scope>NUCLEOTIDE SEQUENCE</scope>
</reference>
<feature type="region of interest" description="Disordered" evidence="1">
    <location>
        <begin position="1"/>
        <end position="57"/>
    </location>
</feature>
<organism evidence="2 3">
    <name type="scientific">Podarcis lilfordi</name>
    <name type="common">Lilford's wall lizard</name>
    <dbReference type="NCBI Taxonomy" id="74358"/>
    <lineage>
        <taxon>Eukaryota</taxon>
        <taxon>Metazoa</taxon>
        <taxon>Chordata</taxon>
        <taxon>Craniata</taxon>
        <taxon>Vertebrata</taxon>
        <taxon>Euteleostomi</taxon>
        <taxon>Lepidosauria</taxon>
        <taxon>Squamata</taxon>
        <taxon>Bifurcata</taxon>
        <taxon>Unidentata</taxon>
        <taxon>Episquamata</taxon>
        <taxon>Laterata</taxon>
        <taxon>Lacertibaenia</taxon>
        <taxon>Lacertidae</taxon>
        <taxon>Podarcis</taxon>
    </lineage>
</organism>
<evidence type="ECO:0000313" key="3">
    <source>
        <dbReference type="Proteomes" id="UP001178461"/>
    </source>
</evidence>
<dbReference type="Proteomes" id="UP001178461">
    <property type="component" value="Chromosome 3"/>
</dbReference>
<protein>
    <submittedName>
        <fullName evidence="2">Uncharacterized protein</fullName>
    </submittedName>
</protein>
<proteinExistence type="predicted"/>
<gene>
    <name evidence="2" type="ORF">PODLI_1B041425</name>
</gene>
<evidence type="ECO:0000313" key="2">
    <source>
        <dbReference type="EMBL" id="CAI5769815.1"/>
    </source>
</evidence>
<dbReference type="EMBL" id="OX395128">
    <property type="protein sequence ID" value="CAI5769815.1"/>
    <property type="molecule type" value="Genomic_DNA"/>
</dbReference>
<feature type="region of interest" description="Disordered" evidence="1">
    <location>
        <begin position="72"/>
        <end position="100"/>
    </location>
</feature>
<accession>A0AA35K1K4</accession>
<keyword evidence="3" id="KW-1185">Reference proteome</keyword>
<evidence type="ECO:0000256" key="1">
    <source>
        <dbReference type="SAM" id="MobiDB-lite"/>
    </source>
</evidence>